<dbReference type="Pfam" id="PF12696">
    <property type="entry name" value="TraG-D_C"/>
    <property type="match status" value="1"/>
</dbReference>
<keyword evidence="1" id="KW-1133">Transmembrane helix</keyword>
<dbReference type="CDD" id="cd01127">
    <property type="entry name" value="TrwB_TraG_TraD_VirD4"/>
    <property type="match status" value="1"/>
</dbReference>
<dbReference type="InterPro" id="IPR032689">
    <property type="entry name" value="TraG-D_C"/>
</dbReference>
<protein>
    <recommendedName>
        <fullName evidence="2">TraD/TraG TraM recognition site domain-containing protein</fullName>
    </recommendedName>
</protein>
<accession>A0A2T2X091</accession>
<evidence type="ECO:0000313" key="3">
    <source>
        <dbReference type="EMBL" id="PSR27904.1"/>
    </source>
</evidence>
<dbReference type="Proteomes" id="UP000242699">
    <property type="component" value="Unassembled WGS sequence"/>
</dbReference>
<feature type="domain" description="TraD/TraG TraM recognition site" evidence="2">
    <location>
        <begin position="3"/>
        <end position="61"/>
    </location>
</feature>
<organism evidence="3 4">
    <name type="scientific">Sulfobacillus benefaciens</name>
    <dbReference type="NCBI Taxonomy" id="453960"/>
    <lineage>
        <taxon>Bacteria</taxon>
        <taxon>Bacillati</taxon>
        <taxon>Bacillota</taxon>
        <taxon>Clostridia</taxon>
        <taxon>Eubacteriales</taxon>
        <taxon>Clostridiales Family XVII. Incertae Sedis</taxon>
        <taxon>Sulfobacillus</taxon>
    </lineage>
</organism>
<dbReference type="InterPro" id="IPR027417">
    <property type="entry name" value="P-loop_NTPase"/>
</dbReference>
<reference evidence="3 4" key="1">
    <citation type="journal article" date="2014" name="BMC Genomics">
        <title>Comparison of environmental and isolate Sulfobacillus genomes reveals diverse carbon, sulfur, nitrogen, and hydrogen metabolisms.</title>
        <authorList>
            <person name="Justice N.B."/>
            <person name="Norman A."/>
            <person name="Brown C.T."/>
            <person name="Singh A."/>
            <person name="Thomas B.C."/>
            <person name="Banfield J.F."/>
        </authorList>
    </citation>
    <scope>NUCLEOTIDE SEQUENCE [LARGE SCALE GENOMIC DNA]</scope>
    <source>
        <strain evidence="3">AMDSBA1</strain>
    </source>
</reference>
<keyword evidence="1" id="KW-0472">Membrane</keyword>
<dbReference type="EMBL" id="PXYT01000023">
    <property type="protein sequence ID" value="PSR27904.1"/>
    <property type="molecule type" value="Genomic_DNA"/>
</dbReference>
<gene>
    <name evidence="3" type="ORF">C7B43_11000</name>
</gene>
<proteinExistence type="predicted"/>
<dbReference type="AlphaFoldDB" id="A0A2T2X091"/>
<comment type="caution">
    <text evidence="3">The sequence shown here is derived from an EMBL/GenBank/DDBJ whole genome shotgun (WGS) entry which is preliminary data.</text>
</comment>
<dbReference type="Gene3D" id="3.40.50.300">
    <property type="entry name" value="P-loop containing nucleotide triphosphate hydrolases"/>
    <property type="match status" value="1"/>
</dbReference>
<evidence type="ECO:0000259" key="2">
    <source>
        <dbReference type="Pfam" id="PF12696"/>
    </source>
</evidence>
<name>A0A2T2X091_9FIRM</name>
<evidence type="ECO:0000313" key="4">
    <source>
        <dbReference type="Proteomes" id="UP000242699"/>
    </source>
</evidence>
<evidence type="ECO:0000256" key="1">
    <source>
        <dbReference type="SAM" id="Phobius"/>
    </source>
</evidence>
<feature type="transmembrane region" description="Helical" evidence="1">
    <location>
        <begin position="116"/>
        <end position="135"/>
    </location>
</feature>
<keyword evidence="1" id="KW-0812">Transmembrane</keyword>
<sequence>MRANFLLDESSNLPPFADFDHSVTVSAGMGIRPVLALQNIEQPRKHYERTERTIRGNLGTWARWESAPRLPYLHQNRPDGRWLIISFVLAGLLLGVNALIPLTIPGLWRLPVRVGYGAGLLSLARGMLIGGKIVGLPE</sequence>
<feature type="transmembrane region" description="Helical" evidence="1">
    <location>
        <begin position="82"/>
        <end position="104"/>
    </location>
</feature>